<dbReference type="InterPro" id="IPR039375">
    <property type="entry name" value="NodN-like"/>
</dbReference>
<comment type="caution">
    <text evidence="4">The sequence shown here is derived from an EMBL/GenBank/DDBJ whole genome shotgun (WGS) entry which is preliminary data.</text>
</comment>
<dbReference type="PANTHER" id="PTHR42993:SF1">
    <property type="entry name" value="MAOC-LIKE DEHYDRATASE DOMAIN-CONTAINING PROTEIN"/>
    <property type="match status" value="1"/>
</dbReference>
<keyword evidence="5" id="KW-1185">Reference proteome</keyword>
<dbReference type="InterPro" id="IPR002539">
    <property type="entry name" value="MaoC-like_dom"/>
</dbReference>
<comment type="similarity">
    <text evidence="1">Belongs to the enoyl-CoA hydratase/isomerase family.</text>
</comment>
<sequence>MTISATGVPRRFGGIDSFRSHVGEELGVGEWFEVDQDRIDAFAEITEDRQWIHVDPARAASGPYCAPIAHGYLTLSLIPILGSRIFTVDGVLMSINYGLNKVRFPQAVTVGSRIRSRATLVSVDDTASGTQAVIRHTIEIDGQDKPACIAETVRLMVPRGASNPGHPMPGGARDPASRCDGTQTSPR</sequence>
<gene>
    <name evidence="4" type="ORF">Ssi02_47060</name>
</gene>
<dbReference type="Pfam" id="PF01575">
    <property type="entry name" value="MaoC_dehydratas"/>
    <property type="match status" value="1"/>
</dbReference>
<proteinExistence type="inferred from homology"/>
<dbReference type="Gene3D" id="3.10.129.10">
    <property type="entry name" value="Hotdog Thioesterase"/>
    <property type="match status" value="1"/>
</dbReference>
<dbReference type="InterPro" id="IPR029069">
    <property type="entry name" value="HotDog_dom_sf"/>
</dbReference>
<feature type="domain" description="MaoC-like" evidence="3">
    <location>
        <begin position="20"/>
        <end position="137"/>
    </location>
</feature>
<evidence type="ECO:0000256" key="1">
    <source>
        <dbReference type="ARBA" id="ARBA00005254"/>
    </source>
</evidence>
<dbReference type="SUPFAM" id="SSF54637">
    <property type="entry name" value="Thioesterase/thiol ester dehydrase-isomerase"/>
    <property type="match status" value="1"/>
</dbReference>
<name>A0A919RKF0_9ACTN</name>
<dbReference type="AlphaFoldDB" id="A0A919RKF0"/>
<evidence type="ECO:0000313" key="5">
    <source>
        <dbReference type="Proteomes" id="UP000606172"/>
    </source>
</evidence>
<dbReference type="CDD" id="cd03450">
    <property type="entry name" value="NodN"/>
    <property type="match status" value="1"/>
</dbReference>
<evidence type="ECO:0000256" key="2">
    <source>
        <dbReference type="SAM" id="MobiDB-lite"/>
    </source>
</evidence>
<feature type="region of interest" description="Disordered" evidence="2">
    <location>
        <begin position="158"/>
        <end position="187"/>
    </location>
</feature>
<organism evidence="4 5">
    <name type="scientific">Sinosporangium siamense</name>
    <dbReference type="NCBI Taxonomy" id="1367973"/>
    <lineage>
        <taxon>Bacteria</taxon>
        <taxon>Bacillati</taxon>
        <taxon>Actinomycetota</taxon>
        <taxon>Actinomycetes</taxon>
        <taxon>Streptosporangiales</taxon>
        <taxon>Streptosporangiaceae</taxon>
        <taxon>Sinosporangium</taxon>
    </lineage>
</organism>
<accession>A0A919RKF0</accession>
<reference evidence="4" key="1">
    <citation type="submission" date="2021-01" db="EMBL/GenBank/DDBJ databases">
        <title>Whole genome shotgun sequence of Sinosporangium siamense NBRC 109515.</title>
        <authorList>
            <person name="Komaki H."/>
            <person name="Tamura T."/>
        </authorList>
    </citation>
    <scope>NUCLEOTIDE SEQUENCE</scope>
    <source>
        <strain evidence="4">NBRC 109515</strain>
    </source>
</reference>
<protein>
    <submittedName>
        <fullName evidence="4">MaoC family dehydratase</fullName>
    </submittedName>
</protein>
<dbReference type="RefSeq" id="WP_204029016.1">
    <property type="nucleotide sequence ID" value="NZ_BOOW01000030.1"/>
</dbReference>
<dbReference type="Proteomes" id="UP000606172">
    <property type="component" value="Unassembled WGS sequence"/>
</dbReference>
<dbReference type="PANTHER" id="PTHR42993">
    <property type="entry name" value="MAOC-LIKE DEHYDRATASE DOMAIN-CONTAINING PROTEIN"/>
    <property type="match status" value="1"/>
</dbReference>
<dbReference type="EMBL" id="BOOW01000030">
    <property type="protein sequence ID" value="GII94475.1"/>
    <property type="molecule type" value="Genomic_DNA"/>
</dbReference>
<evidence type="ECO:0000313" key="4">
    <source>
        <dbReference type="EMBL" id="GII94475.1"/>
    </source>
</evidence>
<evidence type="ECO:0000259" key="3">
    <source>
        <dbReference type="Pfam" id="PF01575"/>
    </source>
</evidence>